<feature type="transmembrane region" description="Helical" evidence="1">
    <location>
        <begin position="45"/>
        <end position="64"/>
    </location>
</feature>
<dbReference type="Proteomes" id="UP000053144">
    <property type="component" value="Chromosome 4"/>
</dbReference>
<name>A0A0L9UEY3_PHAAN</name>
<protein>
    <submittedName>
        <fullName evidence="2">Uncharacterized protein</fullName>
    </submittedName>
</protein>
<evidence type="ECO:0000313" key="2">
    <source>
        <dbReference type="EMBL" id="KOM41104.1"/>
    </source>
</evidence>
<keyword evidence="1" id="KW-0812">Transmembrane</keyword>
<accession>A0A0L9UEY3</accession>
<dbReference type="Gramene" id="KOM41104">
    <property type="protein sequence ID" value="KOM41104"/>
    <property type="gene ID" value="LR48_Vigan04g130200"/>
</dbReference>
<keyword evidence="1" id="KW-0472">Membrane</keyword>
<reference evidence="3" key="1">
    <citation type="journal article" date="2015" name="Proc. Natl. Acad. Sci. U.S.A.">
        <title>Genome sequencing of adzuki bean (Vigna angularis) provides insight into high starch and low fat accumulation and domestication.</title>
        <authorList>
            <person name="Yang K."/>
            <person name="Tian Z."/>
            <person name="Chen C."/>
            <person name="Luo L."/>
            <person name="Zhao B."/>
            <person name="Wang Z."/>
            <person name="Yu L."/>
            <person name="Li Y."/>
            <person name="Sun Y."/>
            <person name="Li W."/>
            <person name="Chen Y."/>
            <person name="Li Y."/>
            <person name="Zhang Y."/>
            <person name="Ai D."/>
            <person name="Zhao J."/>
            <person name="Shang C."/>
            <person name="Ma Y."/>
            <person name="Wu B."/>
            <person name="Wang M."/>
            <person name="Gao L."/>
            <person name="Sun D."/>
            <person name="Zhang P."/>
            <person name="Guo F."/>
            <person name="Wang W."/>
            <person name="Li Y."/>
            <person name="Wang J."/>
            <person name="Varshney R.K."/>
            <person name="Wang J."/>
            <person name="Ling H.Q."/>
            <person name="Wan P."/>
        </authorList>
    </citation>
    <scope>NUCLEOTIDE SEQUENCE</scope>
    <source>
        <strain evidence="3">cv. Jingnong 6</strain>
    </source>
</reference>
<proteinExistence type="predicted"/>
<feature type="transmembrane region" description="Helical" evidence="1">
    <location>
        <begin position="172"/>
        <end position="191"/>
    </location>
</feature>
<dbReference type="EMBL" id="CM003374">
    <property type="protein sequence ID" value="KOM41104.1"/>
    <property type="molecule type" value="Genomic_DNA"/>
</dbReference>
<feature type="transmembrane region" description="Helical" evidence="1">
    <location>
        <begin position="76"/>
        <end position="101"/>
    </location>
</feature>
<dbReference type="AlphaFoldDB" id="A0A0L9UEY3"/>
<organism evidence="2 3">
    <name type="scientific">Phaseolus angularis</name>
    <name type="common">Azuki bean</name>
    <name type="synonym">Vigna angularis</name>
    <dbReference type="NCBI Taxonomy" id="3914"/>
    <lineage>
        <taxon>Eukaryota</taxon>
        <taxon>Viridiplantae</taxon>
        <taxon>Streptophyta</taxon>
        <taxon>Embryophyta</taxon>
        <taxon>Tracheophyta</taxon>
        <taxon>Spermatophyta</taxon>
        <taxon>Magnoliopsida</taxon>
        <taxon>eudicotyledons</taxon>
        <taxon>Gunneridae</taxon>
        <taxon>Pentapetalae</taxon>
        <taxon>rosids</taxon>
        <taxon>fabids</taxon>
        <taxon>Fabales</taxon>
        <taxon>Fabaceae</taxon>
        <taxon>Papilionoideae</taxon>
        <taxon>50 kb inversion clade</taxon>
        <taxon>NPAAA clade</taxon>
        <taxon>indigoferoid/millettioid clade</taxon>
        <taxon>Phaseoleae</taxon>
        <taxon>Vigna</taxon>
    </lineage>
</organism>
<keyword evidence="1" id="KW-1133">Transmembrane helix</keyword>
<feature type="transmembrane region" description="Helical" evidence="1">
    <location>
        <begin position="21"/>
        <end position="39"/>
    </location>
</feature>
<gene>
    <name evidence="2" type="ORF">LR48_Vigan04g130200</name>
</gene>
<evidence type="ECO:0000256" key="1">
    <source>
        <dbReference type="SAM" id="Phobius"/>
    </source>
</evidence>
<sequence>MNCPWTLQDVRVAGCNAATRASSSIATVLIAGCFFILMNTTSAAMFLYGAALSFAAGGCFNKVLDRLLQAAGRDSTISACGLLLPAPLLQACCTVLIGLLLHVGAVWSWMLSVKTAVGAGREPHSLLKHRTLIFSISAGPPCFSSWNVKENCWNVLMELLPVPTLLHLDRELLPIVVVASSFTCWTLVITLRALERYLRAAAVESLFVGCG</sequence>
<evidence type="ECO:0000313" key="3">
    <source>
        <dbReference type="Proteomes" id="UP000053144"/>
    </source>
</evidence>